<dbReference type="SUPFAM" id="SSF47729">
    <property type="entry name" value="IHF-like DNA-binding proteins"/>
    <property type="match status" value="1"/>
</dbReference>
<dbReference type="GO" id="GO:0003677">
    <property type="term" value="F:DNA binding"/>
    <property type="evidence" value="ECO:0007669"/>
    <property type="project" value="UniProtKB-KW"/>
</dbReference>
<dbReference type="GO" id="GO:0005829">
    <property type="term" value="C:cytosol"/>
    <property type="evidence" value="ECO:0007669"/>
    <property type="project" value="TreeGrafter"/>
</dbReference>
<evidence type="ECO:0000313" key="4">
    <source>
        <dbReference type="EMBL" id="TSC66635.1"/>
    </source>
</evidence>
<comment type="similarity">
    <text evidence="3">Belongs to the bacterial histone-like protein family.</text>
</comment>
<dbReference type="Pfam" id="PF00216">
    <property type="entry name" value="Bac_DNA_binding"/>
    <property type="match status" value="1"/>
</dbReference>
<reference evidence="4 5" key="1">
    <citation type="submission" date="2017-07" db="EMBL/GenBank/DDBJ databases">
        <title>Mechanisms for carbon and nitrogen cycling indicate functional differentiation within the Candidate Phyla Radiation.</title>
        <authorList>
            <person name="Danczak R.E."/>
            <person name="Johnston M.D."/>
            <person name="Kenah C."/>
            <person name="Slattery M."/>
            <person name="Wrighton K.C."/>
            <person name="Wilkins M.J."/>
        </authorList>
    </citation>
    <scope>NUCLEOTIDE SEQUENCE [LARGE SCALE GENOMIC DNA]</scope>
    <source>
        <strain evidence="4">Gr01-1014_77</strain>
    </source>
</reference>
<dbReference type="EMBL" id="VMFF01000002">
    <property type="protein sequence ID" value="TSC66635.1"/>
    <property type="molecule type" value="Genomic_DNA"/>
</dbReference>
<dbReference type="InterPro" id="IPR010992">
    <property type="entry name" value="IHF-like_DNA-bd_dom_sf"/>
</dbReference>
<dbReference type="InterPro" id="IPR000119">
    <property type="entry name" value="Hist_DNA-bd"/>
</dbReference>
<dbReference type="PROSITE" id="PS00045">
    <property type="entry name" value="HISTONE_LIKE"/>
    <property type="match status" value="1"/>
</dbReference>
<dbReference type="SMART" id="SM00411">
    <property type="entry name" value="BHL"/>
    <property type="match status" value="1"/>
</dbReference>
<protein>
    <submittedName>
        <fullName evidence="4">DNA-binding protein HU-beta</fullName>
    </submittedName>
</protein>
<comment type="caution">
    <text evidence="4">The sequence shown here is derived from an EMBL/GenBank/DDBJ whole genome shotgun (WGS) entry which is preliminary data.</text>
</comment>
<evidence type="ECO:0000313" key="5">
    <source>
        <dbReference type="Proteomes" id="UP000319613"/>
    </source>
</evidence>
<sequence length="93" mass="10110">MNKNELIESLAGKLALPRSEAERMLNTLVDVISETLKKGDEVNITGFGQFSVSNRAARAGVNPQNPTERIQIAATKVPKFRAGKSLKEAVKSE</sequence>
<dbReference type="PRINTS" id="PR01727">
    <property type="entry name" value="DNABINDINGHU"/>
</dbReference>
<evidence type="ECO:0000256" key="3">
    <source>
        <dbReference type="RuleBase" id="RU003939"/>
    </source>
</evidence>
<dbReference type="GO" id="GO:0030527">
    <property type="term" value="F:structural constituent of chromatin"/>
    <property type="evidence" value="ECO:0007669"/>
    <property type="project" value="InterPro"/>
</dbReference>
<dbReference type="PANTHER" id="PTHR33175">
    <property type="entry name" value="DNA-BINDING PROTEIN HU"/>
    <property type="match status" value="1"/>
</dbReference>
<evidence type="ECO:0000256" key="1">
    <source>
        <dbReference type="ARBA" id="ARBA00023067"/>
    </source>
</evidence>
<keyword evidence="1" id="KW-0226">DNA condensation</keyword>
<dbReference type="Proteomes" id="UP000319613">
    <property type="component" value="Unassembled WGS sequence"/>
</dbReference>
<evidence type="ECO:0000256" key="2">
    <source>
        <dbReference type="ARBA" id="ARBA00023125"/>
    </source>
</evidence>
<keyword evidence="2 4" id="KW-0238">DNA-binding</keyword>
<proteinExistence type="inferred from homology"/>
<dbReference type="PANTHER" id="PTHR33175:SF3">
    <property type="entry name" value="DNA-BINDING PROTEIN HU-BETA"/>
    <property type="match status" value="1"/>
</dbReference>
<accession>A0A554JE39</accession>
<dbReference type="CDD" id="cd13831">
    <property type="entry name" value="HU"/>
    <property type="match status" value="1"/>
</dbReference>
<dbReference type="InterPro" id="IPR020816">
    <property type="entry name" value="Histone-like_DNA-bd_CS"/>
</dbReference>
<organism evidence="4 5">
    <name type="scientific">Candidatus Doudnabacteria bacterium Gr01-1014_77</name>
    <dbReference type="NCBI Taxonomy" id="2017133"/>
    <lineage>
        <taxon>Bacteria</taxon>
        <taxon>Candidatus Doudnaibacteriota</taxon>
    </lineage>
</organism>
<dbReference type="AlphaFoldDB" id="A0A554JE39"/>
<name>A0A554JE39_9BACT</name>
<gene>
    <name evidence="4" type="ORF">G01um101477_22</name>
</gene>
<dbReference type="Gene3D" id="4.10.520.10">
    <property type="entry name" value="IHF-like DNA-binding proteins"/>
    <property type="match status" value="1"/>
</dbReference>
<dbReference type="GO" id="GO:0030261">
    <property type="term" value="P:chromosome condensation"/>
    <property type="evidence" value="ECO:0007669"/>
    <property type="project" value="UniProtKB-KW"/>
</dbReference>